<accession>A0A5J4WLN1</accession>
<protein>
    <submittedName>
        <fullName evidence="5">Putative tubulin beta chain</fullName>
    </submittedName>
</protein>
<dbReference type="InterPro" id="IPR036525">
    <property type="entry name" value="Tubulin/FtsZ_GTPase_sf"/>
</dbReference>
<comment type="similarity">
    <text evidence="1">Belongs to the tubulin family.</text>
</comment>
<sequence>MVKSWQVISEEYGIIATDEQPEESEHHGVGTPKVWRSKSTKLSYTVVMPYNCTTSVHHLVENVQEITCIDNEVWYDICFRTLNMKTPTYGYLNQSVSVVMSSIAFSLQFSDQLNGYLSKVTVNMAPFPRLHFFFVGFAPLTSSWIT</sequence>
<gene>
    <name evidence="5" type="ORF">EZS28_008939</name>
</gene>
<keyword evidence="2" id="KW-0493">Microtubule</keyword>
<dbReference type="InterPro" id="IPR008280">
    <property type="entry name" value="Tub_FtsZ_C"/>
</dbReference>
<keyword evidence="4" id="KW-0342">GTP-binding</keyword>
<evidence type="ECO:0000256" key="2">
    <source>
        <dbReference type="ARBA" id="ARBA00022701"/>
    </source>
</evidence>
<dbReference type="EMBL" id="SNRW01001657">
    <property type="protein sequence ID" value="KAA6395536.1"/>
    <property type="molecule type" value="Genomic_DNA"/>
</dbReference>
<dbReference type="GO" id="GO:0005200">
    <property type="term" value="F:structural constituent of cytoskeleton"/>
    <property type="evidence" value="ECO:0007669"/>
    <property type="project" value="InterPro"/>
</dbReference>
<dbReference type="PRINTS" id="PR01163">
    <property type="entry name" value="BETATUBULIN"/>
</dbReference>
<organism evidence="5 6">
    <name type="scientific">Streblomastix strix</name>
    <dbReference type="NCBI Taxonomy" id="222440"/>
    <lineage>
        <taxon>Eukaryota</taxon>
        <taxon>Metamonada</taxon>
        <taxon>Preaxostyla</taxon>
        <taxon>Oxymonadida</taxon>
        <taxon>Streblomastigidae</taxon>
        <taxon>Streblomastix</taxon>
    </lineage>
</organism>
<dbReference type="AlphaFoldDB" id="A0A5J4WLN1"/>
<evidence type="ECO:0000256" key="4">
    <source>
        <dbReference type="ARBA" id="ARBA00023134"/>
    </source>
</evidence>
<evidence type="ECO:0000256" key="3">
    <source>
        <dbReference type="ARBA" id="ARBA00022741"/>
    </source>
</evidence>
<dbReference type="PRINTS" id="PR01161">
    <property type="entry name" value="TUBULIN"/>
</dbReference>
<dbReference type="GO" id="GO:0007017">
    <property type="term" value="P:microtubule-based process"/>
    <property type="evidence" value="ECO:0007669"/>
    <property type="project" value="InterPro"/>
</dbReference>
<name>A0A5J4WLN1_9EUKA</name>
<dbReference type="Gene3D" id="3.40.50.1440">
    <property type="entry name" value="Tubulin/FtsZ, GTPase domain"/>
    <property type="match status" value="1"/>
</dbReference>
<evidence type="ECO:0000313" key="5">
    <source>
        <dbReference type="EMBL" id="KAA6395536.1"/>
    </source>
</evidence>
<comment type="caution">
    <text evidence="5">The sequence shown here is derived from an EMBL/GenBank/DDBJ whole genome shotgun (WGS) entry which is preliminary data.</text>
</comment>
<proteinExistence type="inferred from homology"/>
<dbReference type="SUPFAM" id="SSF52490">
    <property type="entry name" value="Tubulin nucleotide-binding domain-like"/>
    <property type="match status" value="1"/>
</dbReference>
<evidence type="ECO:0000256" key="1">
    <source>
        <dbReference type="ARBA" id="ARBA00009636"/>
    </source>
</evidence>
<dbReference type="InterPro" id="IPR002453">
    <property type="entry name" value="Beta_tubulin"/>
</dbReference>
<keyword evidence="3" id="KW-0547">Nucleotide-binding</keyword>
<evidence type="ECO:0000313" key="6">
    <source>
        <dbReference type="Proteomes" id="UP000324800"/>
    </source>
</evidence>
<dbReference type="GO" id="GO:0005874">
    <property type="term" value="C:microtubule"/>
    <property type="evidence" value="ECO:0007669"/>
    <property type="project" value="UniProtKB-KW"/>
</dbReference>
<reference evidence="5 6" key="1">
    <citation type="submission" date="2019-03" db="EMBL/GenBank/DDBJ databases">
        <title>Single cell metagenomics reveals metabolic interactions within the superorganism composed of flagellate Streblomastix strix and complex community of Bacteroidetes bacteria on its surface.</title>
        <authorList>
            <person name="Treitli S.C."/>
            <person name="Kolisko M."/>
            <person name="Husnik F."/>
            <person name="Keeling P."/>
            <person name="Hampl V."/>
        </authorList>
    </citation>
    <scope>NUCLEOTIDE SEQUENCE [LARGE SCALE GENOMIC DNA]</scope>
    <source>
        <strain evidence="5">ST1C</strain>
    </source>
</reference>
<dbReference type="PANTHER" id="PTHR11588">
    <property type="entry name" value="TUBULIN"/>
    <property type="match status" value="1"/>
</dbReference>
<dbReference type="GO" id="GO:0003924">
    <property type="term" value="F:GTPase activity"/>
    <property type="evidence" value="ECO:0007669"/>
    <property type="project" value="InterPro"/>
</dbReference>
<dbReference type="GO" id="GO:0005525">
    <property type="term" value="F:GTP binding"/>
    <property type="evidence" value="ECO:0007669"/>
    <property type="project" value="UniProtKB-KW"/>
</dbReference>
<dbReference type="InterPro" id="IPR000217">
    <property type="entry name" value="Tubulin"/>
</dbReference>
<dbReference type="SUPFAM" id="SSF55307">
    <property type="entry name" value="Tubulin C-terminal domain-like"/>
    <property type="match status" value="1"/>
</dbReference>
<dbReference type="Proteomes" id="UP000324800">
    <property type="component" value="Unassembled WGS sequence"/>
</dbReference>
<dbReference type="OrthoDB" id="670568at2759"/>